<sequence>MSVRDYRFTDLDNKPTLVQEIVRLEERLHKETGEKVTLIAYSPSNGADPLGEEACRAGLND</sequence>
<dbReference type="EMBL" id="RBAH01000001">
    <property type="protein sequence ID" value="RKN87025.1"/>
    <property type="molecule type" value="Genomic_DNA"/>
</dbReference>
<comment type="caution">
    <text evidence="1">The sequence shown here is derived from an EMBL/GenBank/DDBJ whole genome shotgun (WGS) entry which is preliminary data.</text>
</comment>
<dbReference type="Proteomes" id="UP000282311">
    <property type="component" value="Unassembled WGS sequence"/>
</dbReference>
<dbReference type="OrthoDB" id="2648705at2"/>
<evidence type="ECO:0000313" key="1">
    <source>
        <dbReference type="EMBL" id="RKN87025.1"/>
    </source>
</evidence>
<dbReference type="RefSeq" id="WP_120745731.1">
    <property type="nucleotide sequence ID" value="NZ_RBAH01000001.1"/>
</dbReference>
<reference evidence="1 2" key="1">
    <citation type="journal article" date="2007" name="Int. J. Syst. Evol. Microbiol.">
        <title>Paenibacillus ginsengarvi sp. nov., isolated from soil from ginseng cultivation.</title>
        <authorList>
            <person name="Yoon M.H."/>
            <person name="Ten L.N."/>
            <person name="Im W.T."/>
        </authorList>
    </citation>
    <scope>NUCLEOTIDE SEQUENCE [LARGE SCALE GENOMIC DNA]</scope>
    <source>
        <strain evidence="1 2">KCTC 13059</strain>
    </source>
</reference>
<proteinExistence type="predicted"/>
<dbReference type="AlphaFoldDB" id="A0A3B0CMX6"/>
<gene>
    <name evidence="1" type="ORF">D7M11_02255</name>
</gene>
<keyword evidence="2" id="KW-1185">Reference proteome</keyword>
<name>A0A3B0CMX6_9BACL</name>
<accession>A0A3B0CMX6</accession>
<protein>
    <submittedName>
        <fullName evidence="1">Uncharacterized protein</fullName>
    </submittedName>
</protein>
<organism evidence="1 2">
    <name type="scientific">Paenibacillus ginsengarvi</name>
    <dbReference type="NCBI Taxonomy" id="400777"/>
    <lineage>
        <taxon>Bacteria</taxon>
        <taxon>Bacillati</taxon>
        <taxon>Bacillota</taxon>
        <taxon>Bacilli</taxon>
        <taxon>Bacillales</taxon>
        <taxon>Paenibacillaceae</taxon>
        <taxon>Paenibacillus</taxon>
    </lineage>
</organism>
<evidence type="ECO:0000313" key="2">
    <source>
        <dbReference type="Proteomes" id="UP000282311"/>
    </source>
</evidence>